<feature type="domain" description="ABC3 transporter permease C-terminal" evidence="7">
    <location>
        <begin position="685"/>
        <end position="794"/>
    </location>
</feature>
<dbReference type="EMBL" id="JAKLTR010000018">
    <property type="protein sequence ID" value="MCG2617154.1"/>
    <property type="molecule type" value="Genomic_DNA"/>
</dbReference>
<keyword evidence="3 6" id="KW-0812">Transmembrane</keyword>
<evidence type="ECO:0000259" key="8">
    <source>
        <dbReference type="Pfam" id="PF12704"/>
    </source>
</evidence>
<evidence type="ECO:0000256" key="2">
    <source>
        <dbReference type="ARBA" id="ARBA00022475"/>
    </source>
</evidence>
<feature type="transmembrane region" description="Helical" evidence="6">
    <location>
        <begin position="383"/>
        <end position="411"/>
    </location>
</feature>
<evidence type="ECO:0000256" key="6">
    <source>
        <dbReference type="SAM" id="Phobius"/>
    </source>
</evidence>
<keyword evidence="5 6" id="KW-0472">Membrane</keyword>
<keyword evidence="10" id="KW-1185">Reference proteome</keyword>
<evidence type="ECO:0000313" key="9">
    <source>
        <dbReference type="EMBL" id="MCG2617154.1"/>
    </source>
</evidence>
<dbReference type="RefSeq" id="WP_237875691.1">
    <property type="nucleotide sequence ID" value="NZ_JAKLTR010000018.1"/>
</dbReference>
<keyword evidence="4 6" id="KW-1133">Transmembrane helix</keyword>
<feature type="transmembrane region" description="Helical" evidence="6">
    <location>
        <begin position="766"/>
        <end position="786"/>
    </location>
</feature>
<feature type="transmembrane region" description="Helical" evidence="6">
    <location>
        <begin position="349"/>
        <end position="371"/>
    </location>
</feature>
<sequence>MIRNYFKVAFRNISRYKGFTLLNVLGLAVGIASCILLFLVVRYELSYDKFLPGHESVYHIITKDKEASGEEYTSGVPFPLYDAIKVDMPDLKAGSLFSSFGSQMTVLGNDPNAVVGKKFIEDGGVFYGDGNVFNVLQFPWLTGSPAVLDEPNMTVLTQGIADKYFGSWQSAVGQYIRLDNAITVKVAGILKDVPGNSDFPFKVVTSFVTAKNNAGVSGYDPRWGSTTSNYQVFVRKPDNMPEAQLATALAAFSKKHFPDAPGKTKREVLLQSLSELHFDTRVENFGDHITNRSTLWTLSLIGVLIITMACINFINLSTAQAINRSKEVGIRKVLGGNRMSLFWQMMGETGIIVFISVVLALAIALVCLPFISHVASISDKLSIFTPSVLLFTLLAALLVTFLSGSYPALILSGFKPMLALKNKITSASVGGISLRRGLVVLQFSISQALIICTIIAISQMNSVKNADLGFNKDAVLVMTSNADSVIFSKQSAFKQDLLAMNGVEAVSFSSDVPSSENNWSANFAFDHKDDEDFDVFMKFADEDYFKTFGLQLLAGNRYGQSDTIKDVVVNEKMVSQLGVKNPADIIGKEMRIGRNSWKTIVGVVKDFKTNSLREDVKPLMIASRQDRYGCTSIKLKTSNLAQIREDIQRSWDKFYPQYAYDSYFMDESIEGFYQQENQLSLLYKIFSVIAILISCLGLYGLVSFMAVQRRKEIGVRKVLGASVAHVVYLFSKEFTILILVGFAIAAPLAWYVMNQWLGDFKYRIDISVWIFALAILVSVVIAWITVGYKSVRAALVNPVKSLRSE</sequence>
<proteinExistence type="predicted"/>
<dbReference type="InterPro" id="IPR050250">
    <property type="entry name" value="Macrolide_Exporter_MacB"/>
</dbReference>
<feature type="transmembrane region" description="Helical" evidence="6">
    <location>
        <begin position="21"/>
        <end position="41"/>
    </location>
</feature>
<feature type="transmembrane region" description="Helical" evidence="6">
    <location>
        <begin position="681"/>
        <end position="702"/>
    </location>
</feature>
<feature type="transmembrane region" description="Helical" evidence="6">
    <location>
        <begin position="438"/>
        <end position="457"/>
    </location>
</feature>
<evidence type="ECO:0000313" key="10">
    <source>
        <dbReference type="Proteomes" id="UP001165367"/>
    </source>
</evidence>
<comment type="subcellular location">
    <subcellularLocation>
        <location evidence="1">Cell membrane</location>
        <topology evidence="1">Multi-pass membrane protein</topology>
    </subcellularLocation>
</comment>
<keyword evidence="2" id="KW-1003">Cell membrane</keyword>
<evidence type="ECO:0000259" key="7">
    <source>
        <dbReference type="Pfam" id="PF02687"/>
    </source>
</evidence>
<dbReference type="InterPro" id="IPR003838">
    <property type="entry name" value="ABC3_permease_C"/>
</dbReference>
<feature type="transmembrane region" description="Helical" evidence="6">
    <location>
        <begin position="736"/>
        <end position="754"/>
    </location>
</feature>
<organism evidence="9 10">
    <name type="scientific">Terrimonas ginsenosidimutans</name>
    <dbReference type="NCBI Taxonomy" id="2908004"/>
    <lineage>
        <taxon>Bacteria</taxon>
        <taxon>Pseudomonadati</taxon>
        <taxon>Bacteroidota</taxon>
        <taxon>Chitinophagia</taxon>
        <taxon>Chitinophagales</taxon>
        <taxon>Chitinophagaceae</taxon>
        <taxon>Terrimonas</taxon>
    </lineage>
</organism>
<name>A0ABS9KY53_9BACT</name>
<dbReference type="Pfam" id="PF02687">
    <property type="entry name" value="FtsX"/>
    <property type="match status" value="2"/>
</dbReference>
<feature type="transmembrane region" description="Helical" evidence="6">
    <location>
        <begin position="295"/>
        <end position="316"/>
    </location>
</feature>
<evidence type="ECO:0000256" key="5">
    <source>
        <dbReference type="ARBA" id="ARBA00023136"/>
    </source>
</evidence>
<dbReference type="PANTHER" id="PTHR30572:SF18">
    <property type="entry name" value="ABC-TYPE MACROLIDE FAMILY EXPORT SYSTEM PERMEASE COMPONENT 2"/>
    <property type="match status" value="1"/>
</dbReference>
<comment type="caution">
    <text evidence="9">The sequence shown here is derived from an EMBL/GenBank/DDBJ whole genome shotgun (WGS) entry which is preliminary data.</text>
</comment>
<dbReference type="PANTHER" id="PTHR30572">
    <property type="entry name" value="MEMBRANE COMPONENT OF TRANSPORTER-RELATED"/>
    <property type="match status" value="1"/>
</dbReference>
<feature type="domain" description="MacB-like periplasmic core" evidence="8">
    <location>
        <begin position="451"/>
        <end position="612"/>
    </location>
</feature>
<dbReference type="PROSITE" id="PS51257">
    <property type="entry name" value="PROKAR_LIPOPROTEIN"/>
    <property type="match status" value="1"/>
</dbReference>
<reference evidence="9" key="1">
    <citation type="submission" date="2022-01" db="EMBL/GenBank/DDBJ databases">
        <authorList>
            <person name="Jo J.-H."/>
            <person name="Im W.-T."/>
        </authorList>
    </citation>
    <scope>NUCLEOTIDE SEQUENCE</scope>
    <source>
        <strain evidence="9">NA20</strain>
    </source>
</reference>
<gene>
    <name evidence="9" type="ORF">LZZ85_22855</name>
</gene>
<feature type="domain" description="ABC3 transporter permease C-terminal" evidence="7">
    <location>
        <begin position="300"/>
        <end position="413"/>
    </location>
</feature>
<evidence type="ECO:0000256" key="4">
    <source>
        <dbReference type="ARBA" id="ARBA00022989"/>
    </source>
</evidence>
<feature type="domain" description="MacB-like periplasmic core" evidence="8">
    <location>
        <begin position="20"/>
        <end position="244"/>
    </location>
</feature>
<dbReference type="InterPro" id="IPR025857">
    <property type="entry name" value="MacB_PCD"/>
</dbReference>
<protein>
    <submittedName>
        <fullName evidence="9">ABC transporter permease</fullName>
    </submittedName>
</protein>
<accession>A0ABS9KY53</accession>
<dbReference type="Pfam" id="PF12704">
    <property type="entry name" value="MacB_PCD"/>
    <property type="match status" value="2"/>
</dbReference>
<evidence type="ECO:0000256" key="3">
    <source>
        <dbReference type="ARBA" id="ARBA00022692"/>
    </source>
</evidence>
<dbReference type="Proteomes" id="UP001165367">
    <property type="component" value="Unassembled WGS sequence"/>
</dbReference>
<evidence type="ECO:0000256" key="1">
    <source>
        <dbReference type="ARBA" id="ARBA00004651"/>
    </source>
</evidence>